<evidence type="ECO:0000256" key="6">
    <source>
        <dbReference type="ARBA" id="ARBA00022741"/>
    </source>
</evidence>
<dbReference type="OrthoDB" id="6666987at2759"/>
<evidence type="ECO:0000313" key="15">
    <source>
        <dbReference type="EMBL" id="KAG5462658.1"/>
    </source>
</evidence>
<name>A0A8H8A030_9FUNG</name>
<dbReference type="CDD" id="cd01740">
    <property type="entry name" value="GATase1_FGAR_AT"/>
    <property type="match status" value="1"/>
</dbReference>
<accession>A0A8H8A030</accession>
<evidence type="ECO:0000256" key="8">
    <source>
        <dbReference type="ARBA" id="ARBA00022840"/>
    </source>
</evidence>
<evidence type="ECO:0000256" key="5">
    <source>
        <dbReference type="ARBA" id="ARBA00022723"/>
    </source>
</evidence>
<keyword evidence="4" id="KW-0436">Ligase</keyword>
<dbReference type="PANTHER" id="PTHR10099">
    <property type="entry name" value="PHOSPHORIBOSYLFORMYLGLYCINAMIDINE SYNTHASE"/>
    <property type="match status" value="1"/>
</dbReference>
<comment type="catalytic activity">
    <reaction evidence="13">
        <text>N(2)-formyl-N(1)-(5-phospho-beta-D-ribosyl)glycinamide + L-glutamine + ATP + H2O = 2-formamido-N(1)-(5-O-phospho-beta-D-ribosyl)acetamidine + L-glutamate + ADP + phosphate + H(+)</text>
        <dbReference type="Rhea" id="RHEA:17129"/>
        <dbReference type="ChEBI" id="CHEBI:15377"/>
        <dbReference type="ChEBI" id="CHEBI:15378"/>
        <dbReference type="ChEBI" id="CHEBI:29985"/>
        <dbReference type="ChEBI" id="CHEBI:30616"/>
        <dbReference type="ChEBI" id="CHEBI:43474"/>
        <dbReference type="ChEBI" id="CHEBI:58359"/>
        <dbReference type="ChEBI" id="CHEBI:147286"/>
        <dbReference type="ChEBI" id="CHEBI:147287"/>
        <dbReference type="ChEBI" id="CHEBI:456216"/>
        <dbReference type="EC" id="6.3.5.3"/>
    </reaction>
</comment>
<evidence type="ECO:0000256" key="2">
    <source>
        <dbReference type="ARBA" id="ARBA00008608"/>
    </source>
</evidence>
<comment type="caution">
    <text evidence="15">The sequence shown here is derived from an EMBL/GenBank/DDBJ whole genome shotgun (WGS) entry which is preliminary data.</text>
</comment>
<dbReference type="SMART" id="SM01211">
    <property type="entry name" value="GATase_5"/>
    <property type="match status" value="1"/>
</dbReference>
<dbReference type="GO" id="GO:0004642">
    <property type="term" value="F:phosphoribosylformylglycinamidine synthase activity"/>
    <property type="evidence" value="ECO:0007669"/>
    <property type="project" value="UniProtKB-EC"/>
</dbReference>
<dbReference type="SUPFAM" id="SSF52317">
    <property type="entry name" value="Class I glutamine amidotransferase-like"/>
    <property type="match status" value="1"/>
</dbReference>
<dbReference type="SUPFAM" id="SSF56042">
    <property type="entry name" value="PurM C-terminal domain-like"/>
    <property type="match status" value="1"/>
</dbReference>
<reference evidence="15 16" key="1">
    <citation type="journal article" name="Sci. Rep.">
        <title>Genome-scale phylogenetic analyses confirm Olpidium as the closest living zoosporic fungus to the non-flagellated, terrestrial fungi.</title>
        <authorList>
            <person name="Chang Y."/>
            <person name="Rochon D."/>
            <person name="Sekimoto S."/>
            <person name="Wang Y."/>
            <person name="Chovatia M."/>
            <person name="Sandor L."/>
            <person name="Salamov A."/>
            <person name="Grigoriev I.V."/>
            <person name="Stajich J.E."/>
            <person name="Spatafora J.W."/>
        </authorList>
    </citation>
    <scope>NUCLEOTIDE SEQUENCE [LARGE SCALE GENOMIC DNA]</scope>
    <source>
        <strain evidence="15">S191</strain>
    </source>
</reference>
<dbReference type="InterPro" id="IPR036676">
    <property type="entry name" value="PurM-like_C_sf"/>
</dbReference>
<dbReference type="EC" id="6.3.5.3" evidence="3"/>
<comment type="pathway">
    <text evidence="1">Purine metabolism; IMP biosynthesis via de novo pathway; 5-amino-1-(5-phospho-D-ribosyl)imidazole from N(2)-formyl-N(1)-(5-phospho-D-ribosyl)glycinamide: step 1/2.</text>
</comment>
<organism evidence="15 16">
    <name type="scientific">Olpidium bornovanus</name>
    <dbReference type="NCBI Taxonomy" id="278681"/>
    <lineage>
        <taxon>Eukaryota</taxon>
        <taxon>Fungi</taxon>
        <taxon>Fungi incertae sedis</taxon>
        <taxon>Olpidiomycota</taxon>
        <taxon>Olpidiomycotina</taxon>
        <taxon>Olpidiomycetes</taxon>
        <taxon>Olpidiales</taxon>
        <taxon>Olpidiaceae</taxon>
        <taxon>Olpidium</taxon>
    </lineage>
</organism>
<dbReference type="Pfam" id="PF13507">
    <property type="entry name" value="GATase_5"/>
    <property type="match status" value="1"/>
</dbReference>
<proteinExistence type="inferred from homology"/>
<gene>
    <name evidence="15" type="ORF">BJ554DRAFT_4198</name>
</gene>
<evidence type="ECO:0000256" key="3">
    <source>
        <dbReference type="ARBA" id="ARBA00012747"/>
    </source>
</evidence>
<dbReference type="GO" id="GO:0005737">
    <property type="term" value="C:cytoplasm"/>
    <property type="evidence" value="ECO:0007669"/>
    <property type="project" value="TreeGrafter"/>
</dbReference>
<evidence type="ECO:0000256" key="13">
    <source>
        <dbReference type="ARBA" id="ARBA00052585"/>
    </source>
</evidence>
<evidence type="ECO:0000256" key="14">
    <source>
        <dbReference type="ARBA" id="ARBA00071729"/>
    </source>
</evidence>
<keyword evidence="10" id="KW-0315">Glutamine amidotransferase</keyword>
<evidence type="ECO:0000256" key="4">
    <source>
        <dbReference type="ARBA" id="ARBA00022598"/>
    </source>
</evidence>
<dbReference type="GO" id="GO:0006164">
    <property type="term" value="P:purine nucleotide biosynthetic process"/>
    <property type="evidence" value="ECO:0007669"/>
    <property type="project" value="UniProtKB-KW"/>
</dbReference>
<dbReference type="GO" id="GO:0046872">
    <property type="term" value="F:metal ion binding"/>
    <property type="evidence" value="ECO:0007669"/>
    <property type="project" value="UniProtKB-KW"/>
</dbReference>
<evidence type="ECO:0000256" key="9">
    <source>
        <dbReference type="ARBA" id="ARBA00022842"/>
    </source>
</evidence>
<evidence type="ECO:0000256" key="10">
    <source>
        <dbReference type="ARBA" id="ARBA00022962"/>
    </source>
</evidence>
<dbReference type="PANTHER" id="PTHR10099:SF1">
    <property type="entry name" value="PHOSPHORIBOSYLFORMYLGLYCINAMIDINE SYNTHASE"/>
    <property type="match status" value="1"/>
</dbReference>
<keyword evidence="8" id="KW-0067">ATP-binding</keyword>
<evidence type="ECO:0000256" key="12">
    <source>
        <dbReference type="ARBA" id="ARBA00032632"/>
    </source>
</evidence>
<protein>
    <recommendedName>
        <fullName evidence="14">Phosphoribosylformylglycinamidine synthase</fullName>
        <ecNumber evidence="3">6.3.5.3</ecNumber>
    </recommendedName>
    <alternativeName>
        <fullName evidence="12">Formylglycinamide ribonucleotide amidotransferase</fullName>
    </alternativeName>
    <alternativeName>
        <fullName evidence="11">Formylglycinamide ribotide amidotransferase</fullName>
    </alternativeName>
</protein>
<dbReference type="EMBL" id="JAEFCI010001818">
    <property type="protein sequence ID" value="KAG5462658.1"/>
    <property type="molecule type" value="Genomic_DNA"/>
</dbReference>
<keyword evidence="6" id="KW-0547">Nucleotide-binding</keyword>
<comment type="similarity">
    <text evidence="2">In the N-terminal section; belongs to the FGAMS family.</text>
</comment>
<dbReference type="Proteomes" id="UP000673691">
    <property type="component" value="Unassembled WGS sequence"/>
</dbReference>
<evidence type="ECO:0000256" key="11">
    <source>
        <dbReference type="ARBA" id="ARBA00029823"/>
    </source>
</evidence>
<keyword evidence="5" id="KW-0479">Metal-binding</keyword>
<evidence type="ECO:0000256" key="7">
    <source>
        <dbReference type="ARBA" id="ARBA00022755"/>
    </source>
</evidence>
<keyword evidence="7" id="KW-0658">Purine biosynthesis</keyword>
<dbReference type="AlphaFoldDB" id="A0A8H8A030"/>
<keyword evidence="9" id="KW-0460">Magnesium</keyword>
<dbReference type="GO" id="GO:0005524">
    <property type="term" value="F:ATP binding"/>
    <property type="evidence" value="ECO:0007669"/>
    <property type="project" value="UniProtKB-KW"/>
</dbReference>
<dbReference type="InterPro" id="IPR029062">
    <property type="entry name" value="Class_I_gatase-like"/>
</dbReference>
<dbReference type="FunFam" id="3.40.50.880:FF:000008">
    <property type="entry name" value="Phosphoribosylformylglycinamidine synthase"/>
    <property type="match status" value="1"/>
</dbReference>
<dbReference type="Gene3D" id="3.90.650.10">
    <property type="entry name" value="PurM-like C-terminal domain"/>
    <property type="match status" value="1"/>
</dbReference>
<dbReference type="PROSITE" id="PS51273">
    <property type="entry name" value="GATASE_TYPE_1"/>
    <property type="match status" value="1"/>
</dbReference>
<keyword evidence="16" id="KW-1185">Reference proteome</keyword>
<evidence type="ECO:0000313" key="16">
    <source>
        <dbReference type="Proteomes" id="UP000673691"/>
    </source>
</evidence>
<dbReference type="Gene3D" id="3.40.50.880">
    <property type="match status" value="1"/>
</dbReference>
<sequence>MCFAGRVGAQVDLDSIVGGTATEVQAFEALFAEELGAVLQVESVRVRELERKLGLAVLDLGPVATDRSETIVFRAMGSVWLKGTRAEFQKHWAETSYLIQSIRDNRECAEQEYENISDLSDAGLAYELTFTPAEDTSAMVKQPSYRPRVAILREQGVNGHVEMAYSFHAAGFTAVDVHMSDLLSGEVDLADFVGLAACGGFSYGDVLGAGAGWAKSVILNSKIREEVRRFAFERKDTFLLGVCNGCQMLSQLRELIPGADRWPLFTTNRSERFEARFSMVEVAAEGSPATKVFFAGMGGSRLPIPVAHGEGLAVFSPGDLAELERAGLVAMRYIGTDHASAGGATQRYPYNPNGSPAGVTGVVTPDGRVLAMMPHPERATRTATLSWAPDGEKERWGEHGPWMRMFRNARRWVG</sequence>
<evidence type="ECO:0000256" key="1">
    <source>
        <dbReference type="ARBA" id="ARBA00004920"/>
    </source>
</evidence>